<keyword evidence="5" id="KW-1185">Reference proteome</keyword>
<dbReference type="Proteomes" id="UP001279734">
    <property type="component" value="Unassembled WGS sequence"/>
</dbReference>
<dbReference type="AlphaFoldDB" id="A0AAD3SZ64"/>
<evidence type="ECO:0000313" key="5">
    <source>
        <dbReference type="Proteomes" id="UP001279734"/>
    </source>
</evidence>
<dbReference type="InterPro" id="IPR007679">
    <property type="entry name" value="DUF569"/>
</dbReference>
<feature type="coiled-coil region" evidence="1">
    <location>
        <begin position="413"/>
        <end position="450"/>
    </location>
</feature>
<protein>
    <recommendedName>
        <fullName evidence="3">DUF569 domain-containing protein</fullName>
    </recommendedName>
</protein>
<dbReference type="Pfam" id="PF04601">
    <property type="entry name" value="DUF569"/>
    <property type="match status" value="1"/>
</dbReference>
<comment type="caution">
    <text evidence="4">The sequence shown here is derived from an EMBL/GenBank/DDBJ whole genome shotgun (WGS) entry which is preliminary data.</text>
</comment>
<sequence>MEFFHGAKAVRLRSQHNKYLVAEDNEEIVWQSGDGASRSARWEVELVEGKSNAIRLKNCKTWKYLSASDEAFLLGWTGKRVVQASPRMKLDASVEWEPVKEGSHLKLKSLKGKGMFLRANGFTPPWKNSVTHDLPGRTATQDWILWRVDILENDHQNDKSIGKNSPDPGATKAIFTSADEKEKEEAETLSSASSSSSVNSAAYYGSGSPVSVRSVHSSSQITEPVIITRRSTSVDSETAASHWKPKVSSFGRRATSNVSQESSPHSNSFSKLKSVLDDVEKLLDGEAAEVVETNTTAKPPATTNTLEVRMAKETLKEVEDLDFNSVSSSGRLKRLEKAIDVLLHSANDHDDQSYSKFIGLQRQIRALKDDHDAASDDLRRYSIFSAERSAVKMELKADTTKARELEIAESECNRVLITAYEKKEELLKQLEEVEKSIEDAEREQAQNTAEIERVISVIAQKSESLREMERRERSWQVSKSLAEKKLLQVEDDWARLKCSFSA</sequence>
<proteinExistence type="predicted"/>
<evidence type="ECO:0000256" key="2">
    <source>
        <dbReference type="SAM" id="MobiDB-lite"/>
    </source>
</evidence>
<reference evidence="4" key="1">
    <citation type="submission" date="2023-05" db="EMBL/GenBank/DDBJ databases">
        <title>Nepenthes gracilis genome sequencing.</title>
        <authorList>
            <person name="Fukushima K."/>
        </authorList>
    </citation>
    <scope>NUCLEOTIDE SEQUENCE</scope>
    <source>
        <strain evidence="4">SING2019-196</strain>
    </source>
</reference>
<gene>
    <name evidence="4" type="ORF">Nepgr_021225</name>
</gene>
<feature type="compositionally biased region" description="Polar residues" evidence="2">
    <location>
        <begin position="254"/>
        <end position="270"/>
    </location>
</feature>
<dbReference type="SUPFAM" id="SSF50405">
    <property type="entry name" value="Actin-crosslinking proteins"/>
    <property type="match status" value="1"/>
</dbReference>
<feature type="domain" description="DUF569" evidence="3">
    <location>
        <begin position="1"/>
        <end position="146"/>
    </location>
</feature>
<keyword evidence="1" id="KW-0175">Coiled coil</keyword>
<feature type="region of interest" description="Disordered" evidence="2">
    <location>
        <begin position="231"/>
        <end position="270"/>
    </location>
</feature>
<dbReference type="Gene3D" id="2.80.10.50">
    <property type="match status" value="1"/>
</dbReference>
<dbReference type="InterPro" id="IPR008999">
    <property type="entry name" value="Actin-crosslinking"/>
</dbReference>
<evidence type="ECO:0000313" key="4">
    <source>
        <dbReference type="EMBL" id="GMH19384.1"/>
    </source>
</evidence>
<dbReference type="PANTHER" id="PTHR31205">
    <property type="entry name" value="ACTIN CROSS-LINKING PROTEIN (DUF569)"/>
    <property type="match status" value="1"/>
</dbReference>
<organism evidence="4 5">
    <name type="scientific">Nepenthes gracilis</name>
    <name type="common">Slender pitcher plant</name>
    <dbReference type="NCBI Taxonomy" id="150966"/>
    <lineage>
        <taxon>Eukaryota</taxon>
        <taxon>Viridiplantae</taxon>
        <taxon>Streptophyta</taxon>
        <taxon>Embryophyta</taxon>
        <taxon>Tracheophyta</taxon>
        <taxon>Spermatophyta</taxon>
        <taxon>Magnoliopsida</taxon>
        <taxon>eudicotyledons</taxon>
        <taxon>Gunneridae</taxon>
        <taxon>Pentapetalae</taxon>
        <taxon>Caryophyllales</taxon>
        <taxon>Nepenthaceae</taxon>
        <taxon>Nepenthes</taxon>
    </lineage>
</organism>
<name>A0AAD3SZ64_NEPGR</name>
<evidence type="ECO:0000256" key="1">
    <source>
        <dbReference type="SAM" id="Coils"/>
    </source>
</evidence>
<dbReference type="CDD" id="cd23340">
    <property type="entry name" value="beta-trefoil_FSCN_ACP-like"/>
    <property type="match status" value="1"/>
</dbReference>
<accession>A0AAD3SZ64</accession>
<evidence type="ECO:0000259" key="3">
    <source>
        <dbReference type="Pfam" id="PF04601"/>
    </source>
</evidence>
<dbReference type="EMBL" id="BSYO01000020">
    <property type="protein sequence ID" value="GMH19384.1"/>
    <property type="molecule type" value="Genomic_DNA"/>
</dbReference>
<dbReference type="PANTHER" id="PTHR31205:SF69">
    <property type="entry name" value="ACTIN CROSS-LINKING PROTEIN (DUF569)"/>
    <property type="match status" value="1"/>
</dbReference>